<feature type="compositionally biased region" description="Polar residues" evidence="1">
    <location>
        <begin position="47"/>
        <end position="59"/>
    </location>
</feature>
<protein>
    <submittedName>
        <fullName evidence="2">Uncharacterized protein</fullName>
    </submittedName>
</protein>
<reference evidence="2" key="1">
    <citation type="submission" date="2019-12" db="EMBL/GenBank/DDBJ databases">
        <title>Genome sequencing and annotation of Brassica cretica.</title>
        <authorList>
            <person name="Studholme D.J."/>
            <person name="Sarris P."/>
        </authorList>
    </citation>
    <scope>NUCLEOTIDE SEQUENCE</scope>
    <source>
        <strain evidence="2">PFS-109/04</strain>
        <tissue evidence="2">Leaf</tissue>
    </source>
</reference>
<comment type="caution">
    <text evidence="2">The sequence shown here is derived from an EMBL/GenBank/DDBJ whole genome shotgun (WGS) entry which is preliminary data.</text>
</comment>
<dbReference type="Proteomes" id="UP000712600">
    <property type="component" value="Unassembled WGS sequence"/>
</dbReference>
<organism evidence="2 3">
    <name type="scientific">Brassica cretica</name>
    <name type="common">Mustard</name>
    <dbReference type="NCBI Taxonomy" id="69181"/>
    <lineage>
        <taxon>Eukaryota</taxon>
        <taxon>Viridiplantae</taxon>
        <taxon>Streptophyta</taxon>
        <taxon>Embryophyta</taxon>
        <taxon>Tracheophyta</taxon>
        <taxon>Spermatophyta</taxon>
        <taxon>Magnoliopsida</taxon>
        <taxon>eudicotyledons</taxon>
        <taxon>Gunneridae</taxon>
        <taxon>Pentapetalae</taxon>
        <taxon>rosids</taxon>
        <taxon>malvids</taxon>
        <taxon>Brassicales</taxon>
        <taxon>Brassicaceae</taxon>
        <taxon>Brassiceae</taxon>
        <taxon>Brassica</taxon>
    </lineage>
</organism>
<dbReference type="AlphaFoldDB" id="A0A8S9QCC8"/>
<dbReference type="EMBL" id="QGKX02001290">
    <property type="protein sequence ID" value="KAF3537352.1"/>
    <property type="molecule type" value="Genomic_DNA"/>
</dbReference>
<name>A0A8S9QCC8_BRACR</name>
<proteinExistence type="predicted"/>
<evidence type="ECO:0000313" key="3">
    <source>
        <dbReference type="Proteomes" id="UP000712600"/>
    </source>
</evidence>
<feature type="region of interest" description="Disordered" evidence="1">
    <location>
        <begin position="40"/>
        <end position="65"/>
    </location>
</feature>
<evidence type="ECO:0000256" key="1">
    <source>
        <dbReference type="SAM" id="MobiDB-lite"/>
    </source>
</evidence>
<accession>A0A8S9QCC8</accession>
<evidence type="ECO:0000313" key="2">
    <source>
        <dbReference type="EMBL" id="KAF3537352.1"/>
    </source>
</evidence>
<sequence>MIDPTRGVVLLIGLIDYKTGWMSDDDDLEQDMVLTDSTINHEEEQPDSTSSLNRQSLRQVNPHKA</sequence>
<gene>
    <name evidence="2" type="ORF">F2Q69_00018722</name>
</gene>